<keyword evidence="1" id="KW-1133">Transmembrane helix</keyword>
<gene>
    <name evidence="2" type="ORF">EG339_08190</name>
</gene>
<accession>A0A3G6T5I1</accession>
<feature type="transmembrane region" description="Helical" evidence="1">
    <location>
        <begin position="6"/>
        <end position="36"/>
    </location>
</feature>
<dbReference type="AlphaFoldDB" id="A0A3G6T5I1"/>
<keyword evidence="1" id="KW-0812">Transmembrane</keyword>
<evidence type="ECO:0000313" key="2">
    <source>
        <dbReference type="EMBL" id="AZB24585.1"/>
    </source>
</evidence>
<dbReference type="Proteomes" id="UP000271193">
    <property type="component" value="Chromosome"/>
</dbReference>
<evidence type="ECO:0000256" key="1">
    <source>
        <dbReference type="SAM" id="Phobius"/>
    </source>
</evidence>
<keyword evidence="3" id="KW-1185">Reference proteome</keyword>
<sequence length="65" mass="7451">MLIAYCLLLIAYCLLLIAYCLLLIAYCLLLIAYCLLQNYKIPLAFISRYLLITSIFKFSGSVYTV</sequence>
<name>A0A3G6T5I1_9FLAO</name>
<feature type="transmembrane region" description="Helical" evidence="1">
    <location>
        <begin position="43"/>
        <end position="63"/>
    </location>
</feature>
<reference evidence="3" key="1">
    <citation type="submission" date="2018-11" db="EMBL/GenBank/DDBJ databases">
        <title>Proposal to divide the Flavobacteriaceae and reorganize its genera based on Amino Acid Identity values calculated from whole genome sequences.</title>
        <authorList>
            <person name="Nicholson A.C."/>
            <person name="Gulvik C.A."/>
            <person name="Whitney A.M."/>
            <person name="Humrighouse B.W."/>
            <person name="Bell M."/>
            <person name="Holmes B."/>
            <person name="Steigerwalt A.G."/>
            <person name="Villarma A."/>
            <person name="Sheth M."/>
            <person name="Batra D."/>
            <person name="Pryor J."/>
            <person name="Bernardet J.-F."/>
            <person name="Hugo C."/>
            <person name="Kampfer P."/>
            <person name="Newman J."/>
            <person name="McQuiston J.R."/>
        </authorList>
    </citation>
    <scope>NUCLEOTIDE SEQUENCE [LARGE SCALE GENOMIC DNA]</scope>
    <source>
        <strain evidence="3">G0229</strain>
    </source>
</reference>
<proteinExistence type="predicted"/>
<keyword evidence="1" id="KW-0472">Membrane</keyword>
<protein>
    <submittedName>
        <fullName evidence="2">Uncharacterized protein</fullName>
    </submittedName>
</protein>
<dbReference type="KEGG" id="cben:EG339_08190"/>
<evidence type="ECO:0000313" key="3">
    <source>
        <dbReference type="Proteomes" id="UP000271193"/>
    </source>
</evidence>
<organism evidence="2 3">
    <name type="scientific">Chryseobacterium bernardetii</name>
    <dbReference type="NCBI Taxonomy" id="1241978"/>
    <lineage>
        <taxon>Bacteria</taxon>
        <taxon>Pseudomonadati</taxon>
        <taxon>Bacteroidota</taxon>
        <taxon>Flavobacteriia</taxon>
        <taxon>Flavobacteriales</taxon>
        <taxon>Weeksellaceae</taxon>
        <taxon>Chryseobacterium group</taxon>
        <taxon>Chryseobacterium</taxon>
    </lineage>
</organism>
<dbReference type="EMBL" id="CP033932">
    <property type="protein sequence ID" value="AZB24585.1"/>
    <property type="molecule type" value="Genomic_DNA"/>
</dbReference>